<evidence type="ECO:0000313" key="19">
    <source>
        <dbReference type="EMBL" id="CAH18978.1"/>
    </source>
</evidence>
<evidence type="ECO:0000256" key="5">
    <source>
        <dbReference type="ARBA" id="ARBA00022463"/>
    </source>
</evidence>
<keyword evidence="6" id="KW-0597">Phosphoprotein</keyword>
<keyword evidence="15 17" id="KW-1035">Host cytoplasm</keyword>
<feature type="region of interest" description="Disordered" evidence="18">
    <location>
        <begin position="79"/>
        <end position="136"/>
    </location>
</feature>
<comment type="subcellular location">
    <subcellularLocation>
        <location evidence="2 17">Host cytoplasm</location>
    </subcellularLocation>
    <subcellularLocation>
        <location evidence="1 17">Host nucleus</location>
    </subcellularLocation>
</comment>
<evidence type="ECO:0000256" key="18">
    <source>
        <dbReference type="SAM" id="MobiDB-lite"/>
    </source>
</evidence>
<evidence type="ECO:0000256" key="13">
    <source>
        <dbReference type="ARBA" id="ARBA00023125"/>
    </source>
</evidence>
<protein>
    <recommendedName>
        <fullName evidence="4 17">Transcriptional activator protein</fullName>
        <shortName evidence="17">TrAP</shortName>
    </recommendedName>
</protein>
<evidence type="ECO:0000256" key="9">
    <source>
        <dbReference type="ARBA" id="ARBA00022632"/>
    </source>
</evidence>
<accession>Q68UV8</accession>
<evidence type="ECO:0000256" key="10">
    <source>
        <dbReference type="ARBA" id="ARBA00022723"/>
    </source>
</evidence>
<gene>
    <name evidence="19" type="primary">AC2</name>
</gene>
<comment type="domain">
    <text evidence="17">The zinc finger and the transactivation region are involved in PTGS suppression.</text>
</comment>
<evidence type="ECO:0000256" key="15">
    <source>
        <dbReference type="ARBA" id="ARBA00023200"/>
    </source>
</evidence>
<evidence type="ECO:0000256" key="16">
    <source>
        <dbReference type="ARBA" id="ARBA00023280"/>
    </source>
</evidence>
<keyword evidence="7 17" id="KW-1048">Host nucleus</keyword>
<evidence type="ECO:0000256" key="6">
    <source>
        <dbReference type="ARBA" id="ARBA00022553"/>
    </source>
</evidence>
<keyword evidence="11 17" id="KW-0863">Zinc-finger</keyword>
<keyword evidence="9" id="KW-1090">Inhibition of host innate immune response by virus</keyword>
<dbReference type="GO" id="GO:0042025">
    <property type="term" value="C:host cell nucleus"/>
    <property type="evidence" value="ECO:0007669"/>
    <property type="project" value="UniProtKB-SubCell"/>
</dbReference>
<dbReference type="GO" id="GO:0052170">
    <property type="term" value="P:symbiont-mediated suppression of host innate immune response"/>
    <property type="evidence" value="ECO:0007669"/>
    <property type="project" value="UniProtKB-KW"/>
</dbReference>
<dbReference type="GO" id="GO:0005198">
    <property type="term" value="F:structural molecule activity"/>
    <property type="evidence" value="ECO:0007669"/>
    <property type="project" value="InterPro"/>
</dbReference>
<proteinExistence type="inferred from homology"/>
<evidence type="ECO:0000256" key="2">
    <source>
        <dbReference type="ARBA" id="ARBA00004192"/>
    </source>
</evidence>
<dbReference type="EMBL" id="AJ811909">
    <property type="protein sequence ID" value="CAH18978.1"/>
    <property type="molecule type" value="Genomic_DNA"/>
</dbReference>
<dbReference type="PRINTS" id="PR00230">
    <property type="entry name" value="GEMCOATAL2"/>
</dbReference>
<evidence type="ECO:0000256" key="1">
    <source>
        <dbReference type="ARBA" id="ARBA00004147"/>
    </source>
</evidence>
<dbReference type="GO" id="GO:0003677">
    <property type="term" value="F:DNA binding"/>
    <property type="evidence" value="ECO:0007669"/>
    <property type="project" value="UniProtKB-KW"/>
</dbReference>
<feature type="region of interest" description="Disordered" evidence="18">
    <location>
        <begin position="1"/>
        <end position="26"/>
    </location>
</feature>
<dbReference type="GO" id="GO:0008270">
    <property type="term" value="F:zinc ion binding"/>
    <property type="evidence" value="ECO:0007669"/>
    <property type="project" value="UniProtKB-KW"/>
</dbReference>
<dbReference type="InterPro" id="IPR000942">
    <property type="entry name" value="Gemini_AL2"/>
</dbReference>
<evidence type="ECO:0000256" key="12">
    <source>
        <dbReference type="ARBA" id="ARBA00022833"/>
    </source>
</evidence>
<comment type="subunit">
    <text evidence="17">Monomer. Homodimer. Homooligomer. Self-interaction correlates with nuclear localization and efficient activation of transcription.</text>
</comment>
<evidence type="ECO:0000256" key="17">
    <source>
        <dbReference type="RuleBase" id="RU363028"/>
    </source>
</evidence>
<keyword evidence="13 17" id="KW-0238">DNA-binding</keyword>
<keyword evidence="10 17" id="KW-0479">Metal-binding</keyword>
<keyword evidence="8 17" id="KW-0945">Host-virus interaction</keyword>
<evidence type="ECO:0000256" key="4">
    <source>
        <dbReference type="ARBA" id="ARBA00014388"/>
    </source>
</evidence>
<dbReference type="GO" id="GO:0030430">
    <property type="term" value="C:host cell cytoplasm"/>
    <property type="evidence" value="ECO:0007669"/>
    <property type="project" value="UniProtKB-SubCell"/>
</dbReference>
<comment type="function">
    <text evidence="17">Strong activator of the late viral genes promoters. Acts as a suppressor of RNA-mediated gene silencing, also known as post-transcriptional gene silencing (PTGS), a mechanism of plant viral defense that limits the accumulation of viral RNAs. Also suppresses the host basal defense by interacting with and inhibiting SNF1 kinase, a key regulator of cell metabolism implicated in innate antiviral defense. Determines pathogenicity.</text>
</comment>
<keyword evidence="5 17" id="KW-0941">Suppressor of RNA silencing</keyword>
<keyword evidence="14 17" id="KW-0010">Activator</keyword>
<dbReference type="Pfam" id="PF01440">
    <property type="entry name" value="Gemini_AL2"/>
    <property type="match status" value="1"/>
</dbReference>
<comment type="similarity">
    <text evidence="3 17">Belongs to the geminiviridae transcriptional activator protein family.</text>
</comment>
<evidence type="ECO:0000256" key="3">
    <source>
        <dbReference type="ARBA" id="ARBA00007672"/>
    </source>
</evidence>
<evidence type="ECO:0000256" key="7">
    <source>
        <dbReference type="ARBA" id="ARBA00022562"/>
    </source>
</evidence>
<reference evidence="19" key="1">
    <citation type="submission" date="2004-08" db="EMBL/GenBank/DDBJ databases">
        <title>A mixture infecting of begomovirus in yellow vein Ageratum in Guangxi province of china.</title>
        <authorList>
            <person name="Wang X."/>
        </authorList>
    </citation>
    <scope>NUCLEOTIDE SEQUENCE</scope>
    <source>
        <strain evidence="19">G7</strain>
    </source>
</reference>
<keyword evidence="12 17" id="KW-0862">Zinc</keyword>
<evidence type="ECO:0000256" key="14">
    <source>
        <dbReference type="ARBA" id="ARBA00023159"/>
    </source>
</evidence>
<sequence length="136" mass="15157">MQSSSASPSHCTQVPIKGSKHRIAKKKITRRRRIDLPCGCSYFSSLNCANHGFTHRGTHHCNSGREWRFYLGDNKSPVFQDNGTTKQALPVGQRHSDGQDPIQPQPEESTGDAPMFSGLPDMDELTPSDWSFLKSI</sequence>
<evidence type="ECO:0000256" key="11">
    <source>
        <dbReference type="ARBA" id="ARBA00022771"/>
    </source>
</evidence>
<evidence type="ECO:0000256" key="8">
    <source>
        <dbReference type="ARBA" id="ARBA00022581"/>
    </source>
</evidence>
<name>Q68UV8_9GEMI</name>
<dbReference type="GO" id="GO:0019028">
    <property type="term" value="C:viral capsid"/>
    <property type="evidence" value="ECO:0007669"/>
    <property type="project" value="InterPro"/>
</dbReference>
<organism evidence="19">
    <name type="scientific">Tomato leaf curl China virus</name>
    <dbReference type="NCBI Taxonomy" id="229636"/>
    <lineage>
        <taxon>Viruses</taxon>
        <taxon>Monodnaviria</taxon>
        <taxon>Shotokuvirae</taxon>
        <taxon>Cressdnaviricota</taxon>
        <taxon>Repensiviricetes</taxon>
        <taxon>Geplafuvirales</taxon>
        <taxon>Geminiviridae</taxon>
        <taxon>Begomovirus</taxon>
        <taxon>Begomovirus solanumchinaense</taxon>
    </lineage>
</organism>
<feature type="compositionally biased region" description="Polar residues" evidence="18">
    <location>
        <begin position="1"/>
        <end position="12"/>
    </location>
</feature>
<keyword evidence="16" id="KW-0899">Viral immunoevasion</keyword>